<dbReference type="GO" id="GO:0006004">
    <property type="term" value="P:fucose metabolic process"/>
    <property type="evidence" value="ECO:0007669"/>
    <property type="project" value="UniProtKB-KW"/>
</dbReference>
<dbReference type="GO" id="GO:0016740">
    <property type="term" value="F:transferase activity"/>
    <property type="evidence" value="ECO:0007669"/>
    <property type="project" value="UniProtKB-KW"/>
</dbReference>
<protein>
    <submittedName>
        <fullName evidence="5">Uncharacterized protein</fullName>
    </submittedName>
</protein>
<keyword evidence="4" id="KW-1133">Transmembrane helix</keyword>
<keyword evidence="2" id="KW-0294">Fucose metabolism</keyword>
<dbReference type="InterPro" id="IPR019378">
    <property type="entry name" value="GDP-Fuc_O-FucTrfase"/>
</dbReference>
<dbReference type="EMBL" id="KN880539">
    <property type="protein sequence ID" value="KIY66950.1"/>
    <property type="molecule type" value="Genomic_DNA"/>
</dbReference>
<gene>
    <name evidence="5" type="ORF">CYLTODRAFT_397924</name>
</gene>
<evidence type="ECO:0000313" key="5">
    <source>
        <dbReference type="EMBL" id="KIY66950.1"/>
    </source>
</evidence>
<dbReference type="AlphaFoldDB" id="A0A0D7B9N1"/>
<keyword evidence="1" id="KW-0808">Transferase</keyword>
<evidence type="ECO:0000256" key="4">
    <source>
        <dbReference type="SAM" id="Phobius"/>
    </source>
</evidence>
<dbReference type="Gene3D" id="3.40.50.11350">
    <property type="match status" value="1"/>
</dbReference>
<keyword evidence="4" id="KW-0812">Transmembrane</keyword>
<evidence type="ECO:0000313" key="6">
    <source>
        <dbReference type="Proteomes" id="UP000054007"/>
    </source>
</evidence>
<feature type="transmembrane region" description="Helical" evidence="4">
    <location>
        <begin position="7"/>
        <end position="25"/>
    </location>
</feature>
<sequence length="460" mass="52860">MQVHRRLTFIIFVVTATIFTIYRASKNFAAPALVSDLDLDDSASELVPPVPDEEHPVKSERRGPTWTAIREYEARLPQHRDAASTSARYVRFSVQSQRIGWNNFLSELLMNAYLAYTSGRGYVFPPYKWDVTHTPWKEEEVDDWPPRTPLNALASGPVVGGPWEAGDKTPRAITSEWFDTICPYSETVRLESEPLKKGRSWTDGVDMFNAYVKILRDEPARCVDIVMSEDDGTPQLFDMYLFGETRLLSLWDEYRKSPVSRLHGPSYLVQSVLLHNQYLFEPRYGGASPYTRQLAIHLRRGDYSDACYHYAKYQSNFNGWNQLEFLPDRFTPPTDEKARNELYLHRCAPSMSEILEKIRSSHAAWTGTDRIDTIFLMTNEKGPWLEELKEKLYAAGWTNIISSRDLTFGNVEEQEIAMAVDMEIARHSGIFIGNGWSSFSSNIVRSRLIDGHEPNSIHFF</sequence>
<reference evidence="5 6" key="1">
    <citation type="journal article" date="2015" name="Fungal Genet. Biol.">
        <title>Evolution of novel wood decay mechanisms in Agaricales revealed by the genome sequences of Fistulina hepatica and Cylindrobasidium torrendii.</title>
        <authorList>
            <person name="Floudas D."/>
            <person name="Held B.W."/>
            <person name="Riley R."/>
            <person name="Nagy L.G."/>
            <person name="Koehler G."/>
            <person name="Ransdell A.S."/>
            <person name="Younus H."/>
            <person name="Chow J."/>
            <person name="Chiniquy J."/>
            <person name="Lipzen A."/>
            <person name="Tritt A."/>
            <person name="Sun H."/>
            <person name="Haridas S."/>
            <person name="LaButti K."/>
            <person name="Ohm R.A."/>
            <person name="Kues U."/>
            <person name="Blanchette R.A."/>
            <person name="Grigoriev I.V."/>
            <person name="Minto R.E."/>
            <person name="Hibbett D.S."/>
        </authorList>
    </citation>
    <scope>NUCLEOTIDE SEQUENCE [LARGE SCALE GENOMIC DNA]</scope>
    <source>
        <strain evidence="5 6">FP15055 ss-10</strain>
    </source>
</reference>
<dbReference type="Proteomes" id="UP000054007">
    <property type="component" value="Unassembled WGS sequence"/>
</dbReference>
<dbReference type="Pfam" id="PF10250">
    <property type="entry name" value="O-FucT"/>
    <property type="match status" value="1"/>
</dbReference>
<evidence type="ECO:0000256" key="1">
    <source>
        <dbReference type="ARBA" id="ARBA00022679"/>
    </source>
</evidence>
<keyword evidence="6" id="KW-1185">Reference proteome</keyword>
<dbReference type="OrthoDB" id="2559662at2759"/>
<keyword evidence="3" id="KW-0119">Carbohydrate metabolism</keyword>
<proteinExistence type="predicted"/>
<keyword evidence="4" id="KW-0472">Membrane</keyword>
<name>A0A0D7B9N1_9AGAR</name>
<organism evidence="5 6">
    <name type="scientific">Cylindrobasidium torrendii FP15055 ss-10</name>
    <dbReference type="NCBI Taxonomy" id="1314674"/>
    <lineage>
        <taxon>Eukaryota</taxon>
        <taxon>Fungi</taxon>
        <taxon>Dikarya</taxon>
        <taxon>Basidiomycota</taxon>
        <taxon>Agaricomycotina</taxon>
        <taxon>Agaricomycetes</taxon>
        <taxon>Agaricomycetidae</taxon>
        <taxon>Agaricales</taxon>
        <taxon>Marasmiineae</taxon>
        <taxon>Physalacriaceae</taxon>
        <taxon>Cylindrobasidium</taxon>
    </lineage>
</organism>
<evidence type="ECO:0000256" key="2">
    <source>
        <dbReference type="ARBA" id="ARBA00023253"/>
    </source>
</evidence>
<accession>A0A0D7B9N1</accession>
<evidence type="ECO:0000256" key="3">
    <source>
        <dbReference type="ARBA" id="ARBA00023277"/>
    </source>
</evidence>
<dbReference type="CDD" id="cd11296">
    <property type="entry name" value="O-FucT_like"/>
    <property type="match status" value="1"/>
</dbReference>